<organism evidence="2 3">
    <name type="scientific">Aduncisulcus paluster</name>
    <dbReference type="NCBI Taxonomy" id="2918883"/>
    <lineage>
        <taxon>Eukaryota</taxon>
        <taxon>Metamonada</taxon>
        <taxon>Carpediemonas-like organisms</taxon>
        <taxon>Aduncisulcus</taxon>
    </lineage>
</organism>
<evidence type="ECO:0000313" key="3">
    <source>
        <dbReference type="Proteomes" id="UP001057375"/>
    </source>
</evidence>
<name>A0ABQ5K6Z8_9EUKA</name>
<protein>
    <submittedName>
        <fullName evidence="2">Uncharacterized protein</fullName>
    </submittedName>
</protein>
<feature type="region of interest" description="Disordered" evidence="1">
    <location>
        <begin position="1"/>
        <end position="117"/>
    </location>
</feature>
<comment type="caution">
    <text evidence="2">The sequence shown here is derived from an EMBL/GenBank/DDBJ whole genome shotgun (WGS) entry which is preliminary data.</text>
</comment>
<evidence type="ECO:0000256" key="1">
    <source>
        <dbReference type="SAM" id="MobiDB-lite"/>
    </source>
</evidence>
<evidence type="ECO:0000313" key="2">
    <source>
        <dbReference type="EMBL" id="GKT28337.1"/>
    </source>
</evidence>
<proteinExistence type="predicted"/>
<accession>A0ABQ5K6Z8</accession>
<keyword evidence="3" id="KW-1185">Reference proteome</keyword>
<gene>
    <name evidence="2" type="ORF">ADUPG1_000589</name>
</gene>
<sequence length="261" mass="28334">MDFSGEDGEISSGSAKDSKGKAKNAGKGGKNAGKGGKDTKGKKEKDKKSSEDTIPKSKSIWESFDESRDIVEQFEASVGGSEEPKKGKDKNAGKDKGGKSAAGKGKKSTSSAKDDDSADKLDDYEVFEANIRAIIDRIVHSCSIPEIVSAELNFLGEKTHSEVDIPLFSVEFPAISARPCNATLLLVQFSKALLLALSGMIHNSFSQFGGACLRCLKMQREWITTQYVDAMARMGHDIRSVWNDDDKETKVEEKGKKSKKK</sequence>
<dbReference type="Proteomes" id="UP001057375">
    <property type="component" value="Unassembled WGS sequence"/>
</dbReference>
<dbReference type="EMBL" id="BQXS01000247">
    <property type="protein sequence ID" value="GKT28337.1"/>
    <property type="molecule type" value="Genomic_DNA"/>
</dbReference>
<feature type="compositionally biased region" description="Low complexity" evidence="1">
    <location>
        <begin position="99"/>
        <end position="111"/>
    </location>
</feature>
<reference evidence="2" key="1">
    <citation type="submission" date="2022-03" db="EMBL/GenBank/DDBJ databases">
        <title>Draft genome sequence of Aduncisulcus paluster, a free-living microaerophilic Fornicata.</title>
        <authorList>
            <person name="Yuyama I."/>
            <person name="Kume K."/>
            <person name="Tamura T."/>
            <person name="Inagaki Y."/>
            <person name="Hashimoto T."/>
        </authorList>
    </citation>
    <scope>NUCLEOTIDE SEQUENCE</scope>
    <source>
        <strain evidence="2">NY0171</strain>
    </source>
</reference>
<feature type="compositionally biased region" description="Basic and acidic residues" evidence="1">
    <location>
        <begin position="35"/>
        <end position="55"/>
    </location>
</feature>
<feature type="compositionally biased region" description="Basic and acidic residues" evidence="1">
    <location>
        <begin position="82"/>
        <end position="98"/>
    </location>
</feature>